<keyword evidence="2" id="KW-1185">Reference proteome</keyword>
<dbReference type="GO" id="GO:0003676">
    <property type="term" value="F:nucleic acid binding"/>
    <property type="evidence" value="ECO:0007669"/>
    <property type="project" value="InterPro"/>
</dbReference>
<accession>A0A803Q7A1</accession>
<dbReference type="AlphaFoldDB" id="A0A803Q7A1"/>
<dbReference type="PANTHER" id="PTHR42648">
    <property type="entry name" value="TRANSPOSASE, PUTATIVE-RELATED"/>
    <property type="match status" value="1"/>
</dbReference>
<dbReference type="InterPro" id="IPR039537">
    <property type="entry name" value="Retrotran_Ty1/copia-like"/>
</dbReference>
<dbReference type="Gramene" id="evm.model.07.997">
    <property type="protein sequence ID" value="cds.evm.model.07.997"/>
    <property type="gene ID" value="evm.TU.07.997"/>
</dbReference>
<dbReference type="InterPro" id="IPR036397">
    <property type="entry name" value="RNaseH_sf"/>
</dbReference>
<protein>
    <submittedName>
        <fullName evidence="1">Uncharacterized protein</fullName>
    </submittedName>
</protein>
<dbReference type="Gene3D" id="3.30.420.10">
    <property type="entry name" value="Ribonuclease H-like superfamily/Ribonuclease H"/>
    <property type="match status" value="1"/>
</dbReference>
<evidence type="ECO:0000313" key="2">
    <source>
        <dbReference type="Proteomes" id="UP000596661"/>
    </source>
</evidence>
<name>A0A803Q7A1_CANSA</name>
<dbReference type="SUPFAM" id="SSF53098">
    <property type="entry name" value="Ribonuclease H-like"/>
    <property type="match status" value="1"/>
</dbReference>
<proteinExistence type="predicted"/>
<organism evidence="1 2">
    <name type="scientific">Cannabis sativa</name>
    <name type="common">Hemp</name>
    <name type="synonym">Marijuana</name>
    <dbReference type="NCBI Taxonomy" id="3483"/>
    <lineage>
        <taxon>Eukaryota</taxon>
        <taxon>Viridiplantae</taxon>
        <taxon>Streptophyta</taxon>
        <taxon>Embryophyta</taxon>
        <taxon>Tracheophyta</taxon>
        <taxon>Spermatophyta</taxon>
        <taxon>Magnoliopsida</taxon>
        <taxon>eudicotyledons</taxon>
        <taxon>Gunneridae</taxon>
        <taxon>Pentapetalae</taxon>
        <taxon>rosids</taxon>
        <taxon>fabids</taxon>
        <taxon>Rosales</taxon>
        <taxon>Cannabaceae</taxon>
        <taxon>Cannabis</taxon>
    </lineage>
</organism>
<reference evidence="1" key="2">
    <citation type="submission" date="2021-03" db="UniProtKB">
        <authorList>
            <consortium name="EnsemblPlants"/>
        </authorList>
    </citation>
    <scope>IDENTIFICATION</scope>
</reference>
<reference evidence="1" key="1">
    <citation type="submission" date="2018-11" db="EMBL/GenBank/DDBJ databases">
        <authorList>
            <person name="Grassa J C."/>
        </authorList>
    </citation>
    <scope>NUCLEOTIDE SEQUENCE [LARGE SCALE GENOMIC DNA]</scope>
</reference>
<dbReference type="EnsemblPlants" id="evm.model.07.997">
    <property type="protein sequence ID" value="cds.evm.model.07.997"/>
    <property type="gene ID" value="evm.TU.07.997"/>
</dbReference>
<evidence type="ECO:0000313" key="1">
    <source>
        <dbReference type="EnsemblPlants" id="cds.evm.model.07.997"/>
    </source>
</evidence>
<dbReference type="EMBL" id="UZAU01000652">
    <property type="status" value="NOT_ANNOTATED_CDS"/>
    <property type="molecule type" value="Genomic_DNA"/>
</dbReference>
<dbReference type="PANTHER" id="PTHR42648:SF26">
    <property type="entry name" value="INTEGRASE CATALYTIC DOMAIN-CONTAINING PROTEIN"/>
    <property type="match status" value="1"/>
</dbReference>
<dbReference type="InterPro" id="IPR012337">
    <property type="entry name" value="RNaseH-like_sf"/>
</dbReference>
<sequence>METCHEEDSILEEESLKVVDPQLKIYRVQSQLCHKLGHTVLDCFYRFNKSFTGAFPPSKSPSVQENLAQTNSIGDSNWYPDSGTTNHCTPDLQNLMNNSDYGGSDRLYVGNGSAYVSDLCGSAFTVSHNGYKYYMSFVDACTRFTWVYLLKNKSEALRTFLNFKTETARIANWEKDESATY</sequence>
<dbReference type="Proteomes" id="UP000596661">
    <property type="component" value="Chromosome 7"/>
</dbReference>